<keyword evidence="2" id="KW-1185">Reference proteome</keyword>
<evidence type="ECO:0000313" key="1">
    <source>
        <dbReference type="EMBL" id="SEQ83033.1"/>
    </source>
</evidence>
<dbReference type="RefSeq" id="WP_091454597.1">
    <property type="nucleotide sequence ID" value="NZ_FOGD01000002.1"/>
</dbReference>
<dbReference type="Proteomes" id="UP000199766">
    <property type="component" value="Unassembled WGS sequence"/>
</dbReference>
<proteinExistence type="predicted"/>
<accession>A0A1H9J8C0</accession>
<protein>
    <submittedName>
        <fullName evidence="1">Uncharacterized protein</fullName>
    </submittedName>
</protein>
<evidence type="ECO:0000313" key="2">
    <source>
        <dbReference type="Proteomes" id="UP000199766"/>
    </source>
</evidence>
<dbReference type="STRING" id="180197.SAMN02982919_01333"/>
<sequence>MSPAIDIRTFRTRAATAQQPSALGGNSVQDIVDMDCTETPVLAGVVIERLDAQIGVWQYSLDDGQTWQAVRTDLLHRDGPMGLALALDARLRVLPFGGQRGTVRLVFHPVPFVGGGNGIYRPYPPTDERPEAPTVTLVLGLAAINGAPQSVYVPRLRNKRALAAARAAG</sequence>
<gene>
    <name evidence="1" type="ORF">SAMN02982919_01333</name>
</gene>
<organism evidence="1 2">
    <name type="scientific">Giesbergeria anulus</name>
    <dbReference type="NCBI Taxonomy" id="180197"/>
    <lineage>
        <taxon>Bacteria</taxon>
        <taxon>Pseudomonadati</taxon>
        <taxon>Pseudomonadota</taxon>
        <taxon>Betaproteobacteria</taxon>
        <taxon>Burkholderiales</taxon>
        <taxon>Comamonadaceae</taxon>
        <taxon>Giesbergeria</taxon>
    </lineage>
</organism>
<name>A0A1H9J8C0_9BURK</name>
<reference evidence="1 2" key="1">
    <citation type="submission" date="2016-10" db="EMBL/GenBank/DDBJ databases">
        <authorList>
            <person name="de Groot N.N."/>
        </authorList>
    </citation>
    <scope>NUCLEOTIDE SEQUENCE [LARGE SCALE GENOMIC DNA]</scope>
    <source>
        <strain evidence="1 2">ATCC 35958</strain>
    </source>
</reference>
<dbReference type="AlphaFoldDB" id="A0A1H9J8C0"/>
<dbReference type="EMBL" id="FOGD01000002">
    <property type="protein sequence ID" value="SEQ83033.1"/>
    <property type="molecule type" value="Genomic_DNA"/>
</dbReference>
<dbReference type="OrthoDB" id="8820052at2"/>